<sequence length="127" mass="14564">MYHTKIFTATLFLQVFLQEISRLLQTIEEISASPNHREDLGFSKPSRRSRHLQTVEEISSFPNHRGDLGFSKPSRRSQLLKTIKDPSSIVDRYSLILLQSKIFSTCCEKLKRQAEKVPAQVQSSSVD</sequence>
<comment type="caution">
    <text evidence="2">The sequence shown here is derived from an EMBL/GenBank/DDBJ whole genome shotgun (WGS) entry which is preliminary data.</text>
</comment>
<feature type="chain" id="PRO_5021452567" evidence="1">
    <location>
        <begin position="18"/>
        <end position="127"/>
    </location>
</feature>
<dbReference type="Proteomes" id="UP000499080">
    <property type="component" value="Unassembled WGS sequence"/>
</dbReference>
<feature type="signal peptide" evidence="1">
    <location>
        <begin position="1"/>
        <end position="17"/>
    </location>
</feature>
<keyword evidence="3" id="KW-1185">Reference proteome</keyword>
<evidence type="ECO:0000313" key="3">
    <source>
        <dbReference type="Proteomes" id="UP000499080"/>
    </source>
</evidence>
<protein>
    <submittedName>
        <fullName evidence="2">Uncharacterized protein</fullName>
    </submittedName>
</protein>
<proteinExistence type="predicted"/>
<evidence type="ECO:0000256" key="1">
    <source>
        <dbReference type="SAM" id="SignalP"/>
    </source>
</evidence>
<dbReference type="AlphaFoldDB" id="A0A4Y2HE71"/>
<accession>A0A4Y2HE71</accession>
<organism evidence="2 3">
    <name type="scientific">Araneus ventricosus</name>
    <name type="common">Orbweaver spider</name>
    <name type="synonym">Epeira ventricosa</name>
    <dbReference type="NCBI Taxonomy" id="182803"/>
    <lineage>
        <taxon>Eukaryota</taxon>
        <taxon>Metazoa</taxon>
        <taxon>Ecdysozoa</taxon>
        <taxon>Arthropoda</taxon>
        <taxon>Chelicerata</taxon>
        <taxon>Arachnida</taxon>
        <taxon>Araneae</taxon>
        <taxon>Araneomorphae</taxon>
        <taxon>Entelegynae</taxon>
        <taxon>Araneoidea</taxon>
        <taxon>Araneidae</taxon>
        <taxon>Araneus</taxon>
    </lineage>
</organism>
<reference evidence="2 3" key="1">
    <citation type="journal article" date="2019" name="Sci. Rep.">
        <title>Orb-weaving spider Araneus ventricosus genome elucidates the spidroin gene catalogue.</title>
        <authorList>
            <person name="Kono N."/>
            <person name="Nakamura H."/>
            <person name="Ohtoshi R."/>
            <person name="Moran D.A.P."/>
            <person name="Shinohara A."/>
            <person name="Yoshida Y."/>
            <person name="Fujiwara M."/>
            <person name="Mori M."/>
            <person name="Tomita M."/>
            <person name="Arakawa K."/>
        </authorList>
    </citation>
    <scope>NUCLEOTIDE SEQUENCE [LARGE SCALE GENOMIC DNA]</scope>
</reference>
<name>A0A4Y2HE71_ARAVE</name>
<gene>
    <name evidence="2" type="ORF">AVEN_173078_1</name>
</gene>
<dbReference type="EMBL" id="BGPR01001876">
    <property type="protein sequence ID" value="GBM63579.1"/>
    <property type="molecule type" value="Genomic_DNA"/>
</dbReference>
<keyword evidence="1" id="KW-0732">Signal</keyword>
<evidence type="ECO:0000313" key="2">
    <source>
        <dbReference type="EMBL" id="GBM63579.1"/>
    </source>
</evidence>